<dbReference type="SUPFAM" id="SSF52402">
    <property type="entry name" value="Adenine nucleotide alpha hydrolases-like"/>
    <property type="match status" value="2"/>
</dbReference>
<dbReference type="HOGENOM" id="CLU_612985_0_0_1"/>
<proteinExistence type="predicted"/>
<feature type="domain" description="UspA" evidence="3">
    <location>
        <begin position="354"/>
        <end position="428"/>
    </location>
</feature>
<dbReference type="Gene3D" id="3.40.50.12370">
    <property type="match status" value="1"/>
</dbReference>
<keyword evidence="2" id="KW-0963">Cytoplasm</keyword>
<dbReference type="GO" id="GO:0009306">
    <property type="term" value="P:protein secretion"/>
    <property type="evidence" value="ECO:0007669"/>
    <property type="project" value="InterPro"/>
</dbReference>
<dbReference type="Pfam" id="PF00771">
    <property type="entry name" value="FHIPEP"/>
    <property type="match status" value="1"/>
</dbReference>
<dbReference type="InterPro" id="IPR025505">
    <property type="entry name" value="FHIPEP_CS"/>
</dbReference>
<dbReference type="Proteomes" id="UP000015103">
    <property type="component" value="Unassembled WGS sequence"/>
</dbReference>
<keyword evidence="5" id="KW-1185">Reference proteome</keyword>
<dbReference type="Pfam" id="PF00582">
    <property type="entry name" value="Usp"/>
    <property type="match status" value="1"/>
</dbReference>
<evidence type="ECO:0000313" key="4">
    <source>
        <dbReference type="EnsemblMetazoa" id="RPRC014780-PA"/>
    </source>
</evidence>
<evidence type="ECO:0000256" key="1">
    <source>
        <dbReference type="ARBA" id="ARBA00004496"/>
    </source>
</evidence>
<organism evidence="4 5">
    <name type="scientific">Rhodnius prolixus</name>
    <name type="common">Triatomid bug</name>
    <dbReference type="NCBI Taxonomy" id="13249"/>
    <lineage>
        <taxon>Eukaryota</taxon>
        <taxon>Metazoa</taxon>
        <taxon>Ecdysozoa</taxon>
        <taxon>Arthropoda</taxon>
        <taxon>Hexapoda</taxon>
        <taxon>Insecta</taxon>
        <taxon>Pterygota</taxon>
        <taxon>Neoptera</taxon>
        <taxon>Paraneoptera</taxon>
        <taxon>Hemiptera</taxon>
        <taxon>Heteroptera</taxon>
        <taxon>Panheteroptera</taxon>
        <taxon>Cimicomorpha</taxon>
        <taxon>Reduviidae</taxon>
        <taxon>Triatominae</taxon>
        <taxon>Rhodnius</taxon>
    </lineage>
</organism>
<dbReference type="CDD" id="cd23660">
    <property type="entry name" value="USP-E_repeat2"/>
    <property type="match status" value="1"/>
</dbReference>
<dbReference type="EnsemblMetazoa" id="RPRC014780-RA">
    <property type="protein sequence ID" value="RPRC014780-PA"/>
    <property type="gene ID" value="RPRC014780"/>
</dbReference>
<dbReference type="GO" id="GO:0016020">
    <property type="term" value="C:membrane"/>
    <property type="evidence" value="ECO:0007669"/>
    <property type="project" value="InterPro"/>
</dbReference>
<dbReference type="PANTHER" id="PTHR47892:SF1">
    <property type="entry name" value="UNIVERSAL STRESS PROTEIN E"/>
    <property type="match status" value="1"/>
</dbReference>
<dbReference type="GO" id="GO:0005737">
    <property type="term" value="C:cytoplasm"/>
    <property type="evidence" value="ECO:0007669"/>
    <property type="project" value="UniProtKB-SubCell"/>
</dbReference>
<dbReference type="eggNOG" id="ENOG502SK49">
    <property type="taxonomic scope" value="Eukaryota"/>
</dbReference>
<dbReference type="InterPro" id="IPR001712">
    <property type="entry name" value="T3SS_FHIPEP"/>
</dbReference>
<protein>
    <recommendedName>
        <fullName evidence="3">UspA domain-containing protein</fullName>
    </recommendedName>
</protein>
<dbReference type="STRING" id="13249.T1IER1"/>
<dbReference type="NCBIfam" id="NF008380">
    <property type="entry name" value="PRK11175.1"/>
    <property type="match status" value="1"/>
</dbReference>
<dbReference type="VEuPathDB" id="VectorBase:RPRC014780"/>
<dbReference type="InterPro" id="IPR006016">
    <property type="entry name" value="UspA"/>
</dbReference>
<dbReference type="EMBL" id="ACPB03032734">
    <property type="status" value="NOT_ANNOTATED_CDS"/>
    <property type="molecule type" value="Genomic_DNA"/>
</dbReference>
<accession>T1IER1</accession>
<dbReference type="PROSITE" id="PS00994">
    <property type="entry name" value="FHIPEP"/>
    <property type="match status" value="1"/>
</dbReference>
<name>T1IER1_RHOPR</name>
<dbReference type="CDD" id="cd23943">
    <property type="entry name" value="USP-E_repeat1"/>
    <property type="match status" value="1"/>
</dbReference>
<evidence type="ECO:0000256" key="2">
    <source>
        <dbReference type="ARBA" id="ARBA00022490"/>
    </source>
</evidence>
<evidence type="ECO:0000313" key="5">
    <source>
        <dbReference type="Proteomes" id="UP000015103"/>
    </source>
</evidence>
<evidence type="ECO:0000259" key="3">
    <source>
        <dbReference type="Pfam" id="PF00582"/>
    </source>
</evidence>
<dbReference type="PANTHER" id="PTHR47892">
    <property type="entry name" value="UNIVERSAL STRESS PROTEIN E"/>
    <property type="match status" value="1"/>
</dbReference>
<sequence length="447" mass="48998">MVITKGAGRIAEVGARFVLDGMPGKQMAIDADLNAGLIGEDEAKKRRAEVTQEADFYGSMDGASKFVRGDSIAGLIIMVINIVGGLLVGVVQHNMAMGQAAESYTLLTIGDGLVAQIPALVISTAAGVIVTRVSTDQDVGQQMDDQPALRRAVYLVQRLGGRIKAFLPIYDFSYEMTTLLSPDERTEMRQGVIEQRKAWIAEQCAYYIEAGIPINIKVVWHNKPYVAIIQEVIAHQHDLVLKMTHQHDRLGAVIFTPLDWQLLRKCPCPMWMVKDQPWPENGRALVAVNLASEDPYHDPLNIKLVSETLALAKQVDQTEVHLVGAYPVTPINIAIELLDFDPGVYNDAIRGQHLIAMKSLRQKFSLDERLTHVEKGLPEEVIPDLAEHLQAGVVVLGSLGRTGLSAAFIGNTVEHVIDHLRCDLLAIKPNDFVSPVTLDGEGEDTKA</sequence>
<dbReference type="PRINTS" id="PR00949">
    <property type="entry name" value="TYPE3IMAPROT"/>
</dbReference>
<dbReference type="EMBL" id="ACPB03032735">
    <property type="status" value="NOT_ANNOTATED_CDS"/>
    <property type="molecule type" value="Genomic_DNA"/>
</dbReference>
<dbReference type="AlphaFoldDB" id="T1IER1"/>
<dbReference type="InParanoid" id="T1IER1"/>
<reference evidence="4" key="1">
    <citation type="submission" date="2015-05" db="UniProtKB">
        <authorList>
            <consortium name="EnsemblMetazoa"/>
        </authorList>
    </citation>
    <scope>IDENTIFICATION</scope>
</reference>
<comment type="subcellular location">
    <subcellularLocation>
        <location evidence="1">Cytoplasm</location>
    </subcellularLocation>
</comment>